<dbReference type="Pfam" id="PF13419">
    <property type="entry name" value="HAD_2"/>
    <property type="match status" value="1"/>
</dbReference>
<dbReference type="SUPFAM" id="SSF56784">
    <property type="entry name" value="HAD-like"/>
    <property type="match status" value="1"/>
</dbReference>
<dbReference type="SFLD" id="SFLDG01129">
    <property type="entry name" value="C1.5:_HAD__Beta-PGM__Phosphata"/>
    <property type="match status" value="1"/>
</dbReference>
<keyword evidence="2" id="KW-1185">Reference proteome</keyword>
<name>A0A2M9HD92_9BIFI</name>
<accession>A0A2M9HD92</accession>
<dbReference type="GO" id="GO:0004713">
    <property type="term" value="F:protein tyrosine kinase activity"/>
    <property type="evidence" value="ECO:0007669"/>
    <property type="project" value="TreeGrafter"/>
</dbReference>
<evidence type="ECO:0000313" key="1">
    <source>
        <dbReference type="EMBL" id="PJM74772.1"/>
    </source>
</evidence>
<dbReference type="InterPro" id="IPR041492">
    <property type="entry name" value="HAD_2"/>
</dbReference>
<dbReference type="InterPro" id="IPR036412">
    <property type="entry name" value="HAD-like_sf"/>
</dbReference>
<dbReference type="Gene3D" id="1.10.150.240">
    <property type="entry name" value="Putative phosphatase, domain 2"/>
    <property type="match status" value="1"/>
</dbReference>
<comment type="caution">
    <text evidence="1">The sequence shown here is derived from an EMBL/GenBank/DDBJ whole genome shotgun (WGS) entry which is preliminary data.</text>
</comment>
<protein>
    <submittedName>
        <fullName evidence="1">Haloacid dehalogenase</fullName>
    </submittedName>
</protein>
<gene>
    <name evidence="1" type="ORF">CSQ87_08575</name>
</gene>
<evidence type="ECO:0000313" key="2">
    <source>
        <dbReference type="Proteomes" id="UP000231451"/>
    </source>
</evidence>
<dbReference type="Gene3D" id="3.40.50.1000">
    <property type="entry name" value="HAD superfamily/HAD-like"/>
    <property type="match status" value="1"/>
</dbReference>
<dbReference type="SFLD" id="SFLDS00003">
    <property type="entry name" value="Haloacid_Dehalogenase"/>
    <property type="match status" value="1"/>
</dbReference>
<organism evidence="1 2">
    <name type="scientific">Bifidobacterium simiarum</name>
    <dbReference type="NCBI Taxonomy" id="2045441"/>
    <lineage>
        <taxon>Bacteria</taxon>
        <taxon>Bacillati</taxon>
        <taxon>Actinomycetota</taxon>
        <taxon>Actinomycetes</taxon>
        <taxon>Bifidobacteriales</taxon>
        <taxon>Bifidobacteriaceae</taxon>
        <taxon>Bifidobacterium</taxon>
    </lineage>
</organism>
<dbReference type="PANTHER" id="PTHR43434:SF20">
    <property type="entry name" value="5'-NUCLEOTIDASE"/>
    <property type="match status" value="1"/>
</dbReference>
<sequence length="241" mass="26806">MALAQHPRKVVLLDLDGTLTKSDPGIIASVTMAFKELGHPVPDDEELHRFIGPAIQESMERNGLHGKELEEGIRIYRRYYSDIDYFDDPNHPGNKVPGRLYNTVYPGIPEQMRKLTEAGYFLAVATCKPEPQAKVVCEHFGITDMVNGVWGASMDDSRLHKDEVIRYCFDEIGYDEARGDRAVMVGDRWTDMDGGKAVGIGTIGCRWGYAEAGELEAHGATLIIDTVDQLLDGVNRYFAGL</sequence>
<dbReference type="AlphaFoldDB" id="A0A2M9HD92"/>
<dbReference type="PANTHER" id="PTHR43434">
    <property type="entry name" value="PHOSPHOGLYCOLATE PHOSPHATASE"/>
    <property type="match status" value="1"/>
</dbReference>
<reference evidence="1 2" key="1">
    <citation type="submission" date="2017-10" db="EMBL/GenBank/DDBJ databases">
        <title>Draft genome sequences of strains TRE 1, TRE 9, TRE H and TRI 7, isolated from tamarins, belonging to four potential novel Bifidobacterium species.</title>
        <authorList>
            <person name="Mattarelli P."/>
            <person name="Modesto M."/>
            <person name="Puglisi E."/>
            <person name="Morelli L."/>
            <person name="Spezio C."/>
            <person name="Bonetti A."/>
            <person name="Sandri C."/>
        </authorList>
    </citation>
    <scope>NUCLEOTIDE SEQUENCE [LARGE SCALE GENOMIC DNA]</scope>
    <source>
        <strain evidence="2">TRI7</strain>
    </source>
</reference>
<proteinExistence type="predicted"/>
<dbReference type="InterPro" id="IPR023198">
    <property type="entry name" value="PGP-like_dom2"/>
</dbReference>
<dbReference type="GO" id="GO:0005829">
    <property type="term" value="C:cytosol"/>
    <property type="evidence" value="ECO:0007669"/>
    <property type="project" value="TreeGrafter"/>
</dbReference>
<dbReference type="Proteomes" id="UP000231451">
    <property type="component" value="Unassembled WGS sequence"/>
</dbReference>
<dbReference type="EMBL" id="PEBK01000008">
    <property type="protein sequence ID" value="PJM74772.1"/>
    <property type="molecule type" value="Genomic_DNA"/>
</dbReference>
<dbReference type="OrthoDB" id="9776368at2"/>
<dbReference type="InterPro" id="IPR023214">
    <property type="entry name" value="HAD_sf"/>
</dbReference>
<dbReference type="InterPro" id="IPR050155">
    <property type="entry name" value="HAD-like_hydrolase_sf"/>
</dbReference>